<dbReference type="GO" id="GO:0015833">
    <property type="term" value="P:peptide transport"/>
    <property type="evidence" value="ECO:0007669"/>
    <property type="project" value="InterPro"/>
</dbReference>
<dbReference type="KEGG" id="tnr:Thena_1032"/>
<keyword evidence="10" id="KW-1185">Reference proteome</keyword>
<comment type="subcellular location">
    <subcellularLocation>
        <location evidence="1">Cell inner membrane</location>
        <topology evidence="1">Peripheral membrane protein</topology>
    </subcellularLocation>
</comment>
<dbReference type="NCBIfam" id="TIGR01727">
    <property type="entry name" value="oligo_HPY"/>
    <property type="match status" value="1"/>
</dbReference>
<dbReference type="GO" id="GO:0005524">
    <property type="term" value="F:ATP binding"/>
    <property type="evidence" value="ECO:0007669"/>
    <property type="project" value="UniProtKB-KW"/>
</dbReference>
<keyword evidence="4" id="KW-1003">Cell membrane</keyword>
<evidence type="ECO:0000256" key="7">
    <source>
        <dbReference type="ARBA" id="ARBA00023136"/>
    </source>
</evidence>
<feature type="domain" description="ABC transporter" evidence="8">
    <location>
        <begin position="4"/>
        <end position="256"/>
    </location>
</feature>
<dbReference type="Pfam" id="PF08352">
    <property type="entry name" value="oligo_HPY"/>
    <property type="match status" value="1"/>
</dbReference>
<evidence type="ECO:0000256" key="4">
    <source>
        <dbReference type="ARBA" id="ARBA00022475"/>
    </source>
</evidence>
<dbReference type="EC" id="3.6.3.24" evidence="9"/>
<evidence type="ECO:0000256" key="5">
    <source>
        <dbReference type="ARBA" id="ARBA00022741"/>
    </source>
</evidence>
<keyword evidence="7" id="KW-0472">Membrane</keyword>
<evidence type="ECO:0000259" key="8">
    <source>
        <dbReference type="PROSITE" id="PS50893"/>
    </source>
</evidence>
<dbReference type="InterPro" id="IPR050388">
    <property type="entry name" value="ABC_Ni/Peptide_Import"/>
</dbReference>
<dbReference type="STRING" id="747365.Thena_1032"/>
<dbReference type="PANTHER" id="PTHR43297:SF2">
    <property type="entry name" value="DIPEPTIDE TRANSPORT ATP-BINDING PROTEIN DPPD"/>
    <property type="match status" value="1"/>
</dbReference>
<evidence type="ECO:0000256" key="3">
    <source>
        <dbReference type="ARBA" id="ARBA00022448"/>
    </source>
</evidence>
<proteinExistence type="inferred from homology"/>
<dbReference type="FunFam" id="3.40.50.300:FF:000016">
    <property type="entry name" value="Oligopeptide ABC transporter ATP-binding component"/>
    <property type="match status" value="1"/>
</dbReference>
<dbReference type="SUPFAM" id="SSF52540">
    <property type="entry name" value="P-loop containing nucleoside triphosphate hydrolases"/>
    <property type="match status" value="1"/>
</dbReference>
<keyword evidence="5" id="KW-0547">Nucleotide-binding</keyword>
<dbReference type="EMBL" id="CP002690">
    <property type="protein sequence ID" value="AEE14661.1"/>
    <property type="molecule type" value="Genomic_DNA"/>
</dbReference>
<dbReference type="GO" id="GO:0005886">
    <property type="term" value="C:plasma membrane"/>
    <property type="evidence" value="ECO:0007669"/>
    <property type="project" value="UniProtKB-SubCell"/>
</dbReference>
<dbReference type="Gene3D" id="3.40.50.300">
    <property type="entry name" value="P-loop containing nucleotide triphosphate hydrolases"/>
    <property type="match status" value="1"/>
</dbReference>
<dbReference type="HOGENOM" id="CLU_000604_1_23_9"/>
<keyword evidence="9" id="KW-0378">Hydrolase</keyword>
<dbReference type="eggNOG" id="COG0444">
    <property type="taxonomic scope" value="Bacteria"/>
</dbReference>
<dbReference type="RefSeq" id="WP_013756384.1">
    <property type="nucleotide sequence ID" value="NC_015499.1"/>
</dbReference>
<dbReference type="Proteomes" id="UP000011765">
    <property type="component" value="Chromosome"/>
</dbReference>
<evidence type="ECO:0000313" key="9">
    <source>
        <dbReference type="EMBL" id="AEE14661.1"/>
    </source>
</evidence>
<keyword evidence="3" id="KW-0813">Transport</keyword>
<dbReference type="InterPro" id="IPR003439">
    <property type="entry name" value="ABC_transporter-like_ATP-bd"/>
</dbReference>
<dbReference type="PROSITE" id="PS50893">
    <property type="entry name" value="ABC_TRANSPORTER_2"/>
    <property type="match status" value="1"/>
</dbReference>
<name>M1E669_9BACT</name>
<dbReference type="Pfam" id="PF00005">
    <property type="entry name" value="ABC_tran"/>
    <property type="match status" value="1"/>
</dbReference>
<dbReference type="SMART" id="SM00382">
    <property type="entry name" value="AAA"/>
    <property type="match status" value="1"/>
</dbReference>
<evidence type="ECO:0000313" key="10">
    <source>
        <dbReference type="Proteomes" id="UP000011765"/>
    </source>
</evidence>
<dbReference type="InterPro" id="IPR027417">
    <property type="entry name" value="P-loop_NTPase"/>
</dbReference>
<dbReference type="OrthoDB" id="41661at2"/>
<dbReference type="PANTHER" id="PTHR43297">
    <property type="entry name" value="OLIGOPEPTIDE TRANSPORT ATP-BINDING PROTEIN APPD"/>
    <property type="match status" value="1"/>
</dbReference>
<dbReference type="AlphaFoldDB" id="M1E669"/>
<reference evidence="9 10" key="1">
    <citation type="submission" date="2011-04" db="EMBL/GenBank/DDBJ databases">
        <title>The complete genome of Thermodesulfobium narugense DSM 14796.</title>
        <authorList>
            <consortium name="US DOE Joint Genome Institute (JGI-PGF)"/>
            <person name="Lucas S."/>
            <person name="Han J."/>
            <person name="Lapidus A."/>
            <person name="Bruce D."/>
            <person name="Goodwin L."/>
            <person name="Pitluck S."/>
            <person name="Peters L."/>
            <person name="Kyrpides N."/>
            <person name="Mavromatis K."/>
            <person name="Pagani I."/>
            <person name="Ivanova N."/>
            <person name="Ovchinnikova G."/>
            <person name="Zhang X."/>
            <person name="Saunders L."/>
            <person name="Detter J.C."/>
            <person name="Tapia R."/>
            <person name="Han C."/>
            <person name="Land M."/>
            <person name="Hauser L."/>
            <person name="Markowitz V."/>
            <person name="Cheng J.-F."/>
            <person name="Hugenholtz P."/>
            <person name="Woyke T."/>
            <person name="Wu D."/>
            <person name="Spring S."/>
            <person name="Schroeder M."/>
            <person name="Brambilla E."/>
            <person name="Klenk H.-P."/>
            <person name="Eisen J.A."/>
        </authorList>
    </citation>
    <scope>NUCLEOTIDE SEQUENCE [LARGE SCALE GENOMIC DNA]</scope>
    <source>
        <strain evidence="9 10">DSM 14796</strain>
    </source>
</reference>
<accession>M1E669</accession>
<sequence length="325" mass="36403">MSLLEVKNLSLGIYSEKKKRWSKVLNNVNFSLNQNEFLGIVGESGSGKTILVNSILKLMPKNSKLFSGSILFKDKDILKLSEKQIREIRGKDISIIFQDPMSSLHPLLTVKDQIVEMLLAHGICKKSEAVEIALDLLKVVKIDQPELVLNKYPFMLSGGIRQRVMIAIAISCNPEIIIADEPTTALDVTVQKGILDLIKNFKKKLNSSLILVSHDLGVVWENTDRIAVMYCGRIVESGRTKDVLKKPLHPYTFGLLSSMPKRVTNKLEIVKGIKGSILSLDEFPDNICPFLPRCDFSTKKCSEPLSLELVDNDRFVACFNKGVFK</sequence>
<evidence type="ECO:0000256" key="1">
    <source>
        <dbReference type="ARBA" id="ARBA00004417"/>
    </source>
</evidence>
<dbReference type="CDD" id="cd03257">
    <property type="entry name" value="ABC_NikE_OppD_transporters"/>
    <property type="match status" value="1"/>
</dbReference>
<dbReference type="InterPro" id="IPR013563">
    <property type="entry name" value="Oligopep_ABC_C"/>
</dbReference>
<dbReference type="InterPro" id="IPR003593">
    <property type="entry name" value="AAA+_ATPase"/>
</dbReference>
<organism evidence="9 10">
    <name type="scientific">Thermodesulfobium narugense DSM 14796</name>
    <dbReference type="NCBI Taxonomy" id="747365"/>
    <lineage>
        <taxon>Bacteria</taxon>
        <taxon>Pseudomonadati</taxon>
        <taxon>Thermodesulfobiota</taxon>
        <taxon>Thermodesulfobiia</taxon>
        <taxon>Thermodesulfobiales</taxon>
        <taxon>Thermodesulfobiaceae</taxon>
        <taxon>Thermodesulfobium</taxon>
    </lineage>
</organism>
<evidence type="ECO:0000256" key="6">
    <source>
        <dbReference type="ARBA" id="ARBA00022840"/>
    </source>
</evidence>
<evidence type="ECO:0000256" key="2">
    <source>
        <dbReference type="ARBA" id="ARBA00005417"/>
    </source>
</evidence>
<gene>
    <name evidence="9" type="ORF">Thena_1032</name>
</gene>
<comment type="similarity">
    <text evidence="2">Belongs to the ABC transporter superfamily.</text>
</comment>
<dbReference type="GO" id="GO:0016887">
    <property type="term" value="F:ATP hydrolysis activity"/>
    <property type="evidence" value="ECO:0007669"/>
    <property type="project" value="InterPro"/>
</dbReference>
<protein>
    <submittedName>
        <fullName evidence="9">Oligopeptide/dipeptide ABC transporter, ATPase subunit</fullName>
        <ecNumber evidence="9">3.6.3.24</ecNumber>
    </submittedName>
</protein>
<keyword evidence="6" id="KW-0067">ATP-binding</keyword>